<dbReference type="PROSITE" id="PS51914">
    <property type="entry name" value="MRH"/>
    <property type="match status" value="1"/>
</dbReference>
<evidence type="ECO:0000256" key="6">
    <source>
        <dbReference type="ARBA" id="ARBA00022824"/>
    </source>
</evidence>
<feature type="signal peptide" evidence="9">
    <location>
        <begin position="1"/>
        <end position="23"/>
    </location>
</feature>
<dbReference type="STRING" id="13706.A0A1X2HKS3"/>
<dbReference type="GO" id="GO:0030246">
    <property type="term" value="F:carbohydrate binding"/>
    <property type="evidence" value="ECO:0007669"/>
    <property type="project" value="UniProtKB-KW"/>
</dbReference>
<name>A0A1X2HKS3_SYNRA</name>
<protein>
    <recommendedName>
        <fullName evidence="3">Protein OS-9 homolog</fullName>
    </recommendedName>
</protein>
<keyword evidence="12" id="KW-1185">Reference proteome</keyword>
<sequence length="473" mass="54011">MQLQWCLTVCVSLIAAILPTCWASSFVYEDILAYPRYRVVLSEKKVPESAVFGHSASPSNEADQKTDLSTPHHKPKANEQSHQSQIVMRSSFGQPFLCKIPTVKLDQEKTSSKKSEPSAEDIQKSIDTGLKLLEPMNKGCLYLYTRDYWTYEYCHMKHVRQFHIDRSAMQGSDPVPARQLASGPNSHSFYLGFYSGKKENRQHGAARQQSFDLDKKAHKQQHEPDTLMRHVGDQRFLTQRWGGGTLCDLTGKPRSIEIQYHCDMNAHDRISMFQEVATCHYQMIISTPRLCQEMMLASQFQSDANRITCDPIVPDHQMVEEGAATQKDTLISSLAETAKDPPETNVHQKMDVAEDTHQTSETDNLDRESLLSMIDELTVRIGQLQQHLGINDPHAFQDELDVAFYHVDDNGALVHADVDDNAPMRELVESYVKMLDARKSKDENEEEWSAQDVDVTENEDQRKNKEAYTRRYP</sequence>
<gene>
    <name evidence="11" type="ORF">BCR43DRAFT_560627</name>
</gene>
<feature type="compositionally biased region" description="Basic and acidic residues" evidence="8">
    <location>
        <begin position="212"/>
        <end position="227"/>
    </location>
</feature>
<dbReference type="Proteomes" id="UP000242180">
    <property type="component" value="Unassembled WGS sequence"/>
</dbReference>
<feature type="chain" id="PRO_5012394472" description="Protein OS-9 homolog" evidence="9">
    <location>
        <begin position="24"/>
        <end position="473"/>
    </location>
</feature>
<evidence type="ECO:0000259" key="10">
    <source>
        <dbReference type="PROSITE" id="PS51914"/>
    </source>
</evidence>
<dbReference type="Pfam" id="PF07915">
    <property type="entry name" value="PRKCSH"/>
    <property type="match status" value="1"/>
</dbReference>
<feature type="domain" description="MRH" evidence="10">
    <location>
        <begin position="138"/>
        <end position="293"/>
    </location>
</feature>
<evidence type="ECO:0000256" key="1">
    <source>
        <dbReference type="ARBA" id="ARBA00004367"/>
    </source>
</evidence>
<evidence type="ECO:0000256" key="4">
    <source>
        <dbReference type="ARBA" id="ARBA00022729"/>
    </source>
</evidence>
<evidence type="ECO:0000256" key="3">
    <source>
        <dbReference type="ARBA" id="ARBA00018727"/>
    </source>
</evidence>
<evidence type="ECO:0000256" key="2">
    <source>
        <dbReference type="ARBA" id="ARBA00009918"/>
    </source>
</evidence>
<dbReference type="SUPFAM" id="SSF50911">
    <property type="entry name" value="Mannose 6-phosphate receptor domain"/>
    <property type="match status" value="1"/>
</dbReference>
<dbReference type="GO" id="GO:0030970">
    <property type="term" value="P:retrograde protein transport, ER to cytosol"/>
    <property type="evidence" value="ECO:0007669"/>
    <property type="project" value="TreeGrafter"/>
</dbReference>
<keyword evidence="6" id="KW-0256">Endoplasmic reticulum</keyword>
<dbReference type="PANTHER" id="PTHR15414">
    <property type="entry name" value="OS-9-RELATED"/>
    <property type="match status" value="1"/>
</dbReference>
<dbReference type="InterPro" id="IPR045149">
    <property type="entry name" value="OS-9-like"/>
</dbReference>
<evidence type="ECO:0000256" key="5">
    <source>
        <dbReference type="ARBA" id="ARBA00022734"/>
    </source>
</evidence>
<dbReference type="EMBL" id="MCGN01000002">
    <property type="protein sequence ID" value="ORY99919.1"/>
    <property type="molecule type" value="Genomic_DNA"/>
</dbReference>
<dbReference type="OMA" id="WAYEYCH"/>
<feature type="compositionally biased region" description="Acidic residues" evidence="8">
    <location>
        <begin position="443"/>
        <end position="458"/>
    </location>
</feature>
<keyword evidence="7" id="KW-1015">Disulfide bond</keyword>
<evidence type="ECO:0000256" key="8">
    <source>
        <dbReference type="SAM" id="MobiDB-lite"/>
    </source>
</evidence>
<dbReference type="GO" id="GO:0005788">
    <property type="term" value="C:endoplasmic reticulum lumen"/>
    <property type="evidence" value="ECO:0007669"/>
    <property type="project" value="TreeGrafter"/>
</dbReference>
<comment type="subcellular location">
    <subcellularLocation>
        <location evidence="1">Endoplasmic reticulum membrane</location>
        <topology evidence="1">Peripheral membrane protein</topology>
        <orientation evidence="1">Lumenal side</orientation>
    </subcellularLocation>
</comment>
<keyword evidence="4 9" id="KW-0732">Signal</keyword>
<dbReference type="GO" id="GO:0030968">
    <property type="term" value="P:endoplasmic reticulum unfolded protein response"/>
    <property type="evidence" value="ECO:0007669"/>
    <property type="project" value="InterPro"/>
</dbReference>
<feature type="region of interest" description="Disordered" evidence="8">
    <location>
        <begin position="52"/>
        <end position="83"/>
    </location>
</feature>
<organism evidence="11 12">
    <name type="scientific">Syncephalastrum racemosum</name>
    <name type="common">Filamentous fungus</name>
    <dbReference type="NCBI Taxonomy" id="13706"/>
    <lineage>
        <taxon>Eukaryota</taxon>
        <taxon>Fungi</taxon>
        <taxon>Fungi incertae sedis</taxon>
        <taxon>Mucoromycota</taxon>
        <taxon>Mucoromycotina</taxon>
        <taxon>Mucoromycetes</taxon>
        <taxon>Mucorales</taxon>
        <taxon>Syncephalastraceae</taxon>
        <taxon>Syncephalastrum</taxon>
    </lineage>
</organism>
<evidence type="ECO:0000256" key="9">
    <source>
        <dbReference type="SAM" id="SignalP"/>
    </source>
</evidence>
<feature type="region of interest" description="Disordered" evidence="8">
    <location>
        <begin position="204"/>
        <end position="227"/>
    </location>
</feature>
<accession>A0A1X2HKS3</accession>
<dbReference type="InterPro" id="IPR012913">
    <property type="entry name" value="OS9-like_dom"/>
</dbReference>
<dbReference type="GO" id="GO:0005789">
    <property type="term" value="C:endoplasmic reticulum membrane"/>
    <property type="evidence" value="ECO:0007669"/>
    <property type="project" value="UniProtKB-SubCell"/>
</dbReference>
<proteinExistence type="inferred from homology"/>
<evidence type="ECO:0000313" key="11">
    <source>
        <dbReference type="EMBL" id="ORY99919.1"/>
    </source>
</evidence>
<dbReference type="InterPro" id="IPR009011">
    <property type="entry name" value="Man6P_isomerase_rcpt-bd_dom_sf"/>
</dbReference>
<keyword evidence="5" id="KW-0430">Lectin</keyword>
<dbReference type="Gene3D" id="2.70.130.10">
    <property type="entry name" value="Mannose-6-phosphate receptor binding domain"/>
    <property type="match status" value="1"/>
</dbReference>
<reference evidence="11 12" key="1">
    <citation type="submission" date="2016-07" db="EMBL/GenBank/DDBJ databases">
        <title>Pervasive Adenine N6-methylation of Active Genes in Fungi.</title>
        <authorList>
            <consortium name="DOE Joint Genome Institute"/>
            <person name="Mondo S.J."/>
            <person name="Dannebaum R.O."/>
            <person name="Kuo R.C."/>
            <person name="Labutti K."/>
            <person name="Haridas S."/>
            <person name="Kuo A."/>
            <person name="Salamov A."/>
            <person name="Ahrendt S.R."/>
            <person name="Lipzen A."/>
            <person name="Sullivan W."/>
            <person name="Andreopoulos W.B."/>
            <person name="Clum A."/>
            <person name="Lindquist E."/>
            <person name="Daum C."/>
            <person name="Ramamoorthy G.K."/>
            <person name="Gryganskyi A."/>
            <person name="Culley D."/>
            <person name="Magnuson J.K."/>
            <person name="James T.Y."/>
            <person name="O'Malley M.A."/>
            <person name="Stajich J.E."/>
            <person name="Spatafora J.W."/>
            <person name="Visel A."/>
            <person name="Grigoriev I.V."/>
        </authorList>
    </citation>
    <scope>NUCLEOTIDE SEQUENCE [LARGE SCALE GENOMIC DNA]</scope>
    <source>
        <strain evidence="11 12">NRRL 2496</strain>
    </source>
</reference>
<feature type="compositionally biased region" description="Basic and acidic residues" evidence="8">
    <location>
        <begin position="459"/>
        <end position="473"/>
    </location>
</feature>
<dbReference type="PANTHER" id="PTHR15414:SF0">
    <property type="entry name" value="ENDOPLASMIC RETICULUM LECTIN 1"/>
    <property type="match status" value="1"/>
</dbReference>
<dbReference type="AlphaFoldDB" id="A0A1X2HKS3"/>
<dbReference type="InParanoid" id="A0A1X2HKS3"/>
<feature type="region of interest" description="Disordered" evidence="8">
    <location>
        <begin position="437"/>
        <end position="473"/>
    </location>
</feature>
<evidence type="ECO:0000313" key="12">
    <source>
        <dbReference type="Proteomes" id="UP000242180"/>
    </source>
</evidence>
<dbReference type="FunCoup" id="A0A1X2HKS3">
    <property type="interactions" value="118"/>
</dbReference>
<dbReference type="OrthoDB" id="448954at2759"/>
<comment type="similarity">
    <text evidence="2">Belongs to the OS-9 family.</text>
</comment>
<evidence type="ECO:0000256" key="7">
    <source>
        <dbReference type="ARBA" id="ARBA00023157"/>
    </source>
</evidence>
<comment type="caution">
    <text evidence="11">The sequence shown here is derived from an EMBL/GenBank/DDBJ whole genome shotgun (WGS) entry which is preliminary data.</text>
</comment>
<dbReference type="InterPro" id="IPR044865">
    <property type="entry name" value="MRH_dom"/>
</dbReference>